<dbReference type="Proteomes" id="UP000799750">
    <property type="component" value="Unassembled WGS sequence"/>
</dbReference>
<evidence type="ECO:0000313" key="4">
    <source>
        <dbReference type="Proteomes" id="UP000799750"/>
    </source>
</evidence>
<keyword evidence="2" id="KW-0812">Transmembrane</keyword>
<dbReference type="OrthoDB" id="10406287at2759"/>
<reference evidence="3" key="1">
    <citation type="journal article" date="2020" name="Stud. Mycol.">
        <title>101 Dothideomycetes genomes: a test case for predicting lifestyles and emergence of pathogens.</title>
        <authorList>
            <person name="Haridas S."/>
            <person name="Albert R."/>
            <person name="Binder M."/>
            <person name="Bloem J."/>
            <person name="Labutti K."/>
            <person name="Salamov A."/>
            <person name="Andreopoulos B."/>
            <person name="Baker S."/>
            <person name="Barry K."/>
            <person name="Bills G."/>
            <person name="Bluhm B."/>
            <person name="Cannon C."/>
            <person name="Castanera R."/>
            <person name="Culley D."/>
            <person name="Daum C."/>
            <person name="Ezra D."/>
            <person name="Gonzalez J."/>
            <person name="Henrissat B."/>
            <person name="Kuo A."/>
            <person name="Liang C."/>
            <person name="Lipzen A."/>
            <person name="Lutzoni F."/>
            <person name="Magnuson J."/>
            <person name="Mondo S."/>
            <person name="Nolan M."/>
            <person name="Ohm R."/>
            <person name="Pangilinan J."/>
            <person name="Park H.-J."/>
            <person name="Ramirez L."/>
            <person name="Alfaro M."/>
            <person name="Sun H."/>
            <person name="Tritt A."/>
            <person name="Yoshinaga Y."/>
            <person name="Zwiers L.-H."/>
            <person name="Turgeon B."/>
            <person name="Goodwin S."/>
            <person name="Spatafora J."/>
            <person name="Crous P."/>
            <person name="Grigoriev I."/>
        </authorList>
    </citation>
    <scope>NUCLEOTIDE SEQUENCE</scope>
    <source>
        <strain evidence="3">CBS 269.34</strain>
    </source>
</reference>
<evidence type="ECO:0000313" key="3">
    <source>
        <dbReference type="EMBL" id="KAF2490609.1"/>
    </source>
</evidence>
<keyword evidence="2" id="KW-1133">Transmembrane helix</keyword>
<feature type="compositionally biased region" description="Low complexity" evidence="1">
    <location>
        <begin position="1"/>
        <end position="20"/>
    </location>
</feature>
<keyword evidence="2" id="KW-0472">Membrane</keyword>
<feature type="transmembrane region" description="Helical" evidence="2">
    <location>
        <begin position="166"/>
        <end position="191"/>
    </location>
</feature>
<proteinExistence type="predicted"/>
<dbReference type="AlphaFoldDB" id="A0A6A6QER3"/>
<accession>A0A6A6QER3</accession>
<feature type="region of interest" description="Disordered" evidence="1">
    <location>
        <begin position="1"/>
        <end position="24"/>
    </location>
</feature>
<feature type="compositionally biased region" description="Basic and acidic residues" evidence="1">
    <location>
        <begin position="44"/>
        <end position="57"/>
    </location>
</feature>
<feature type="region of interest" description="Disordered" evidence="1">
    <location>
        <begin position="44"/>
        <end position="66"/>
    </location>
</feature>
<name>A0A6A6QER3_9PEZI</name>
<dbReference type="EMBL" id="MU004197">
    <property type="protein sequence ID" value="KAF2490609.1"/>
    <property type="molecule type" value="Genomic_DNA"/>
</dbReference>
<evidence type="ECO:0000256" key="2">
    <source>
        <dbReference type="SAM" id="Phobius"/>
    </source>
</evidence>
<keyword evidence="4" id="KW-1185">Reference proteome</keyword>
<gene>
    <name evidence="3" type="ORF">BU16DRAFT_566618</name>
</gene>
<evidence type="ECO:0000256" key="1">
    <source>
        <dbReference type="SAM" id="MobiDB-lite"/>
    </source>
</evidence>
<organism evidence="3 4">
    <name type="scientific">Lophium mytilinum</name>
    <dbReference type="NCBI Taxonomy" id="390894"/>
    <lineage>
        <taxon>Eukaryota</taxon>
        <taxon>Fungi</taxon>
        <taxon>Dikarya</taxon>
        <taxon>Ascomycota</taxon>
        <taxon>Pezizomycotina</taxon>
        <taxon>Dothideomycetes</taxon>
        <taxon>Pleosporomycetidae</taxon>
        <taxon>Mytilinidiales</taxon>
        <taxon>Mytilinidiaceae</taxon>
        <taxon>Lophium</taxon>
    </lineage>
</organism>
<sequence>MASPTNPNSNRRPFPRPISSKSTDSYTSIYSEFLSEDELKHASSTYSEKRLSNDSSKHAPPSYTENRLSIPSMVNVSLSDTPRDLWSDARDLILEYNGLKYRKVGFAREHTDSAYQTTRLLELIDAIGICEKNLDLVAAALGMTREDMMADRRSREYGEAVGPVKFCAWLLAFLGVAVVVPLVLLPVHWWVLKGGDLNVEHLAS</sequence>
<protein>
    <submittedName>
        <fullName evidence="3">Uncharacterized protein</fullName>
    </submittedName>
</protein>